<dbReference type="Gene3D" id="1.10.10.10">
    <property type="entry name" value="Winged helix-like DNA-binding domain superfamily/Winged helix DNA-binding domain"/>
    <property type="match status" value="2"/>
</dbReference>
<feature type="domain" description="HTH asnC-type" evidence="5">
    <location>
        <begin position="188"/>
        <end position="248"/>
    </location>
</feature>
<evidence type="ECO:0000256" key="2">
    <source>
        <dbReference type="ARBA" id="ARBA00023125"/>
    </source>
</evidence>
<accession>A0ABU6F4S8</accession>
<sequence>MSRPNETVAHPVTDNERAPGRSTAGPEPNRRGEQHVDLDETDLGIVRELQGDGRLTYETLAQRVGLSRPAARMRAQRLQESGAVRVVAIVHPAVRDLSASAHLAIDTDGPAGPAARAIAALPEAPFVTLTSGRRAIMTELRTAGFGALDRTIEQIRAMPGVRAVDALVATRHVKDPYLLTREPTVSALDAVDERILAELEDDGRLAFAELAARVGLSAGATRARTLRLLEGGVAKVVALVRPDVLGMGYLCGFSLRVDGAAADLAERIATFGRVTFLSTCLGGAELVGTITAESFAAVRATLEEMRALPAVREVESWLHLELIKERYDLGPRTD</sequence>
<reference evidence="6 7" key="1">
    <citation type="submission" date="2022-10" db="EMBL/GenBank/DDBJ databases">
        <authorList>
            <person name="Xie J."/>
            <person name="Shen N."/>
        </authorList>
    </citation>
    <scope>NUCLEOTIDE SEQUENCE [LARGE SCALE GENOMIC DNA]</scope>
    <source>
        <strain evidence="6 7">YIM65594</strain>
    </source>
</reference>
<dbReference type="SUPFAM" id="SSF46785">
    <property type="entry name" value="Winged helix' DNA-binding domain"/>
    <property type="match status" value="2"/>
</dbReference>
<dbReference type="PANTHER" id="PTHR30154">
    <property type="entry name" value="LEUCINE-RESPONSIVE REGULATORY PROTEIN"/>
    <property type="match status" value="1"/>
</dbReference>
<dbReference type="InterPro" id="IPR000485">
    <property type="entry name" value="AsnC-type_HTH_dom"/>
</dbReference>
<dbReference type="InterPro" id="IPR019888">
    <property type="entry name" value="Tscrpt_reg_AsnC-like"/>
</dbReference>
<dbReference type="EMBL" id="JAOZYC010000094">
    <property type="protein sequence ID" value="MEB8338488.1"/>
    <property type="molecule type" value="Genomic_DNA"/>
</dbReference>
<gene>
    <name evidence="6" type="ORF">OKJ99_13365</name>
</gene>
<evidence type="ECO:0000313" key="7">
    <source>
        <dbReference type="Proteomes" id="UP001354931"/>
    </source>
</evidence>
<organism evidence="6 7">
    <name type="scientific">Streptomyces endophyticus</name>
    <dbReference type="NCBI Taxonomy" id="714166"/>
    <lineage>
        <taxon>Bacteria</taxon>
        <taxon>Bacillati</taxon>
        <taxon>Actinomycetota</taxon>
        <taxon>Actinomycetes</taxon>
        <taxon>Kitasatosporales</taxon>
        <taxon>Streptomycetaceae</taxon>
        <taxon>Streptomyces</taxon>
    </lineage>
</organism>
<protein>
    <submittedName>
        <fullName evidence="6">Lrp/AsnC family transcriptional regulator</fullName>
    </submittedName>
</protein>
<proteinExistence type="predicted"/>
<dbReference type="SMART" id="SM00344">
    <property type="entry name" value="HTH_ASNC"/>
    <property type="match status" value="2"/>
</dbReference>
<feature type="compositionally biased region" description="Basic and acidic residues" evidence="4">
    <location>
        <begin position="28"/>
        <end position="38"/>
    </location>
</feature>
<keyword evidence="7" id="KW-1185">Reference proteome</keyword>
<evidence type="ECO:0000256" key="1">
    <source>
        <dbReference type="ARBA" id="ARBA00023015"/>
    </source>
</evidence>
<dbReference type="PANTHER" id="PTHR30154:SF34">
    <property type="entry name" value="TRANSCRIPTIONAL REGULATOR AZLB"/>
    <property type="match status" value="1"/>
</dbReference>
<dbReference type="InterPro" id="IPR019885">
    <property type="entry name" value="Tscrpt_reg_HTH_AsnC-type_CS"/>
</dbReference>
<dbReference type="Gene3D" id="3.30.70.920">
    <property type="match status" value="1"/>
</dbReference>
<evidence type="ECO:0000313" key="6">
    <source>
        <dbReference type="EMBL" id="MEB8338488.1"/>
    </source>
</evidence>
<dbReference type="RefSeq" id="WP_326016284.1">
    <property type="nucleotide sequence ID" value="NZ_JAOZYC010000094.1"/>
</dbReference>
<keyword evidence="3" id="KW-0804">Transcription</keyword>
<name>A0ABU6F4S8_9ACTN</name>
<dbReference type="PROSITE" id="PS00519">
    <property type="entry name" value="HTH_ASNC_1"/>
    <property type="match status" value="1"/>
</dbReference>
<dbReference type="InterPro" id="IPR036388">
    <property type="entry name" value="WH-like_DNA-bd_sf"/>
</dbReference>
<keyword evidence="1" id="KW-0805">Transcription regulation</keyword>
<dbReference type="PRINTS" id="PR00033">
    <property type="entry name" value="HTHASNC"/>
</dbReference>
<dbReference type="Pfam" id="PF13404">
    <property type="entry name" value="HTH_AsnC-type"/>
    <property type="match status" value="2"/>
</dbReference>
<dbReference type="PROSITE" id="PS50956">
    <property type="entry name" value="HTH_ASNC_2"/>
    <property type="match status" value="2"/>
</dbReference>
<keyword evidence="2" id="KW-0238">DNA-binding</keyword>
<evidence type="ECO:0000256" key="4">
    <source>
        <dbReference type="SAM" id="MobiDB-lite"/>
    </source>
</evidence>
<dbReference type="Proteomes" id="UP001354931">
    <property type="component" value="Unassembled WGS sequence"/>
</dbReference>
<feature type="region of interest" description="Disordered" evidence="4">
    <location>
        <begin position="1"/>
        <end position="39"/>
    </location>
</feature>
<dbReference type="InterPro" id="IPR036390">
    <property type="entry name" value="WH_DNA-bd_sf"/>
</dbReference>
<dbReference type="SUPFAM" id="SSF54909">
    <property type="entry name" value="Dimeric alpha+beta barrel"/>
    <property type="match status" value="2"/>
</dbReference>
<evidence type="ECO:0000256" key="3">
    <source>
        <dbReference type="ARBA" id="ARBA00023163"/>
    </source>
</evidence>
<comment type="caution">
    <text evidence="6">The sequence shown here is derived from an EMBL/GenBank/DDBJ whole genome shotgun (WGS) entry which is preliminary data.</text>
</comment>
<dbReference type="InterPro" id="IPR011008">
    <property type="entry name" value="Dimeric_a/b-barrel"/>
</dbReference>
<feature type="domain" description="HTH asnC-type" evidence="5">
    <location>
        <begin position="38"/>
        <end position="98"/>
    </location>
</feature>
<evidence type="ECO:0000259" key="5">
    <source>
        <dbReference type="PROSITE" id="PS50956"/>
    </source>
</evidence>